<feature type="transmembrane region" description="Helical" evidence="10">
    <location>
        <begin position="9"/>
        <end position="26"/>
    </location>
</feature>
<protein>
    <submittedName>
        <fullName evidence="12">Heavy metal translocating P-type ATPase</fullName>
    </submittedName>
</protein>
<dbReference type="SUPFAM" id="SSF81653">
    <property type="entry name" value="Calcium ATPase, transduction domain A"/>
    <property type="match status" value="1"/>
</dbReference>
<dbReference type="NCBIfam" id="TIGR01525">
    <property type="entry name" value="ATPase-IB_hvy"/>
    <property type="match status" value="1"/>
</dbReference>
<comment type="similarity">
    <text evidence="2 10">Belongs to the cation transport ATPase (P-type) (TC 3.A.3) family. Type IB subfamily.</text>
</comment>
<dbReference type="InterPro" id="IPR023214">
    <property type="entry name" value="HAD_sf"/>
</dbReference>
<dbReference type="InterPro" id="IPR001757">
    <property type="entry name" value="P_typ_ATPase"/>
</dbReference>
<evidence type="ECO:0000256" key="1">
    <source>
        <dbReference type="ARBA" id="ARBA00004127"/>
    </source>
</evidence>
<feature type="transmembrane region" description="Helical" evidence="10">
    <location>
        <begin position="46"/>
        <end position="64"/>
    </location>
</feature>
<keyword evidence="8 10" id="KW-1133">Transmembrane helix</keyword>
<dbReference type="InterPro" id="IPR044492">
    <property type="entry name" value="P_typ_ATPase_HD_dom"/>
</dbReference>
<dbReference type="SFLD" id="SFLDS00003">
    <property type="entry name" value="Haloacid_Dehalogenase"/>
    <property type="match status" value="1"/>
</dbReference>
<dbReference type="EMBL" id="AP025637">
    <property type="protein sequence ID" value="BDG71654.1"/>
    <property type="molecule type" value="Genomic_DNA"/>
</dbReference>
<dbReference type="SFLD" id="SFLDG00002">
    <property type="entry name" value="C1.7:_P-type_atpase_like"/>
    <property type="match status" value="1"/>
</dbReference>
<dbReference type="SFLD" id="SFLDF00027">
    <property type="entry name" value="p-type_atpase"/>
    <property type="match status" value="1"/>
</dbReference>
<dbReference type="InterPro" id="IPR027256">
    <property type="entry name" value="P-typ_ATPase_IB"/>
</dbReference>
<reference evidence="12 13" key="1">
    <citation type="journal article" date="2016" name="Microbes Environ.">
        <title>Phylogenetically diverse aerobic anoxygenic phototrophic bacteria isolated from epilithic biofilms in Tama river, Japan.</title>
        <authorList>
            <person name="Hirose S."/>
            <person name="Matsuura K."/>
            <person name="Haruta S."/>
        </authorList>
    </citation>
    <scope>NUCLEOTIDE SEQUENCE [LARGE SCALE GENOMIC DNA]</scope>
    <source>
        <strain evidence="12 13">S08</strain>
    </source>
</reference>
<dbReference type="SUPFAM" id="SSF81665">
    <property type="entry name" value="Calcium ATPase, transmembrane domain M"/>
    <property type="match status" value="1"/>
</dbReference>
<keyword evidence="10" id="KW-1003">Cell membrane</keyword>
<keyword evidence="5 10" id="KW-0547">Nucleotide-binding</keyword>
<dbReference type="NCBIfam" id="TIGR01494">
    <property type="entry name" value="ATPase_P-type"/>
    <property type="match status" value="1"/>
</dbReference>
<evidence type="ECO:0000256" key="3">
    <source>
        <dbReference type="ARBA" id="ARBA00022692"/>
    </source>
</evidence>
<feature type="transmembrane region" description="Helical" evidence="10">
    <location>
        <begin position="288"/>
        <end position="309"/>
    </location>
</feature>
<feature type="transmembrane region" description="Helical" evidence="10">
    <location>
        <begin position="76"/>
        <end position="95"/>
    </location>
</feature>
<dbReference type="SUPFAM" id="SSF56784">
    <property type="entry name" value="HAD-like"/>
    <property type="match status" value="1"/>
</dbReference>
<keyword evidence="4 10" id="KW-0479">Metal-binding</keyword>
<evidence type="ECO:0000256" key="8">
    <source>
        <dbReference type="ARBA" id="ARBA00022989"/>
    </source>
</evidence>
<dbReference type="PANTHER" id="PTHR43520">
    <property type="entry name" value="ATP7, ISOFORM B"/>
    <property type="match status" value="1"/>
</dbReference>
<dbReference type="PROSITE" id="PS00154">
    <property type="entry name" value="ATPASE_E1_E2"/>
    <property type="match status" value="1"/>
</dbReference>
<feature type="domain" description="P-type ATPase A" evidence="11">
    <location>
        <begin position="137"/>
        <end position="238"/>
    </location>
</feature>
<evidence type="ECO:0000256" key="4">
    <source>
        <dbReference type="ARBA" id="ARBA00022723"/>
    </source>
</evidence>
<keyword evidence="9 10" id="KW-0472">Membrane</keyword>
<keyword evidence="7" id="KW-1278">Translocase</keyword>
<evidence type="ECO:0000256" key="2">
    <source>
        <dbReference type="ARBA" id="ARBA00006024"/>
    </source>
</evidence>
<dbReference type="PANTHER" id="PTHR43520:SF8">
    <property type="entry name" value="P-TYPE CU(+) TRANSPORTER"/>
    <property type="match status" value="1"/>
</dbReference>
<keyword evidence="6 10" id="KW-0067">ATP-binding</keyword>
<evidence type="ECO:0000256" key="10">
    <source>
        <dbReference type="RuleBase" id="RU362081"/>
    </source>
</evidence>
<name>A0ABM7Y1H7_9PROT</name>
<evidence type="ECO:0000313" key="12">
    <source>
        <dbReference type="EMBL" id="BDG71654.1"/>
    </source>
</evidence>
<dbReference type="InterPro" id="IPR008250">
    <property type="entry name" value="ATPase_P-typ_transduc_dom_A_sf"/>
</dbReference>
<evidence type="ECO:0000256" key="7">
    <source>
        <dbReference type="ARBA" id="ARBA00022967"/>
    </source>
</evidence>
<feature type="transmembrane region" description="Helical" evidence="10">
    <location>
        <begin position="101"/>
        <end position="119"/>
    </location>
</feature>
<evidence type="ECO:0000256" key="6">
    <source>
        <dbReference type="ARBA" id="ARBA00022840"/>
    </source>
</evidence>
<dbReference type="Gene3D" id="2.70.150.10">
    <property type="entry name" value="Calcium-transporting ATPase, cytoplasmic transduction domain A"/>
    <property type="match status" value="1"/>
</dbReference>
<dbReference type="Pfam" id="PF00702">
    <property type="entry name" value="Hydrolase"/>
    <property type="match status" value="1"/>
</dbReference>
<dbReference type="NCBIfam" id="TIGR01511">
    <property type="entry name" value="ATPase-IB1_Cu"/>
    <property type="match status" value="1"/>
</dbReference>
<dbReference type="InterPro" id="IPR036412">
    <property type="entry name" value="HAD-like_sf"/>
</dbReference>
<feature type="transmembrane region" description="Helical" evidence="10">
    <location>
        <begin position="595"/>
        <end position="618"/>
    </location>
</feature>
<dbReference type="Pfam" id="PF00122">
    <property type="entry name" value="E1-E2_ATPase"/>
    <property type="match status" value="1"/>
</dbReference>
<feature type="transmembrane region" description="Helical" evidence="10">
    <location>
        <begin position="254"/>
        <end position="276"/>
    </location>
</feature>
<sequence>MVADFRRRFWICLPLTIAVVVLSRHIQMLVGLPGVLAFPGSAFVEAALASVIFFYGGWPFLAGLSGELRRGKPGMMTLVSLAIVSAYVYSLAVLAGLPGDVFFWETATLILVMLLGHWLEAKSVLGASGALQALVRLMPATATRLGEGSAQEEVPIAALRPGDLVLVRPGAKVPTDGIVTEGRSSMDESMLTGESRPVDKAVGARVVGGAVNGEGALTVRIERTGGETYLAQVIRLVEQAQATRSRTQDLANRAAAVLTWVAIGVGGGTFGVWLLLDAPLAFALERMVTVMVISCPHALGLAVPLVVAVSTELTARNGLLIRDRAAFERARALQVVVFDKTGTLTEGRFGVAAVVPLGVGFDEAAVLRLAAGLESSSEHPIAKGVLRGAEARGIVPPAATEFRNLPGEGARATIEGVAVEVVSPGTLRRRDVEVTDARVAEEQAAGRTVVFVTADGALAGAVALADVVRPESREAVRQLRALGLRCMMLTGDARPVAEQVGRELGLDEVRAEVLPHQKSEVVQSIQARGLTVAMVGDGVNDAPALAQSDLGIAIGAGTDVAAEAADIVLVRNDPRDVVAILALARATYARMAQNLAWATGYNVVAIPLAAGVGVPWGILLTPAVGAALMSLSTVVVAVNARLLGRQGERRLAALRADVARSDTAAG</sequence>
<dbReference type="InterPro" id="IPR059000">
    <property type="entry name" value="ATPase_P-type_domA"/>
</dbReference>
<keyword evidence="3 10" id="KW-0812">Transmembrane</keyword>
<dbReference type="InterPro" id="IPR023298">
    <property type="entry name" value="ATPase_P-typ_TM_dom_sf"/>
</dbReference>
<keyword evidence="13" id="KW-1185">Reference proteome</keyword>
<evidence type="ECO:0000256" key="9">
    <source>
        <dbReference type="ARBA" id="ARBA00023136"/>
    </source>
</evidence>
<evidence type="ECO:0000256" key="5">
    <source>
        <dbReference type="ARBA" id="ARBA00022741"/>
    </source>
</evidence>
<gene>
    <name evidence="12" type="ORF">Rmf_15830</name>
</gene>
<feature type="transmembrane region" description="Helical" evidence="10">
    <location>
        <begin position="624"/>
        <end position="644"/>
    </location>
</feature>
<organism evidence="12 13">
    <name type="scientific">Roseomonas fluvialis</name>
    <dbReference type="NCBI Taxonomy" id="1750527"/>
    <lineage>
        <taxon>Bacteria</taxon>
        <taxon>Pseudomonadati</taxon>
        <taxon>Pseudomonadota</taxon>
        <taxon>Alphaproteobacteria</taxon>
        <taxon>Acetobacterales</taxon>
        <taxon>Roseomonadaceae</taxon>
        <taxon>Roseomonas</taxon>
    </lineage>
</organism>
<dbReference type="Gene3D" id="3.40.50.1000">
    <property type="entry name" value="HAD superfamily/HAD-like"/>
    <property type="match status" value="1"/>
</dbReference>
<dbReference type="PRINTS" id="PR00119">
    <property type="entry name" value="CATATPASE"/>
</dbReference>
<dbReference type="Proteomes" id="UP000831327">
    <property type="component" value="Chromosome"/>
</dbReference>
<dbReference type="InterPro" id="IPR023299">
    <property type="entry name" value="ATPase_P-typ_cyto_dom_N"/>
</dbReference>
<comment type="subcellular location">
    <subcellularLocation>
        <location evidence="10">Cell membrane</location>
    </subcellularLocation>
    <subcellularLocation>
        <location evidence="1">Endomembrane system</location>
        <topology evidence="1">Multi-pass membrane protein</topology>
    </subcellularLocation>
</comment>
<dbReference type="InterPro" id="IPR018303">
    <property type="entry name" value="ATPase_P-typ_P_site"/>
</dbReference>
<dbReference type="Gene3D" id="3.40.1110.10">
    <property type="entry name" value="Calcium-transporting ATPase, cytoplasmic domain N"/>
    <property type="match status" value="1"/>
</dbReference>
<accession>A0ABM7Y1H7</accession>
<proteinExistence type="inferred from homology"/>
<evidence type="ECO:0000313" key="13">
    <source>
        <dbReference type="Proteomes" id="UP000831327"/>
    </source>
</evidence>
<evidence type="ECO:0000259" key="11">
    <source>
        <dbReference type="Pfam" id="PF00122"/>
    </source>
</evidence>